<organism evidence="1 2">
    <name type="scientific">Vibrio owensii CAIM 1854 = LMG 25443</name>
    <dbReference type="NCBI Taxonomy" id="1229493"/>
    <lineage>
        <taxon>Bacteria</taxon>
        <taxon>Pseudomonadati</taxon>
        <taxon>Pseudomonadota</taxon>
        <taxon>Gammaproteobacteria</taxon>
        <taxon>Vibrionales</taxon>
        <taxon>Vibrionaceae</taxon>
        <taxon>Vibrio</taxon>
    </lineage>
</organism>
<dbReference type="PATRIC" id="fig|1229493.5.peg.4028"/>
<protein>
    <submittedName>
        <fullName evidence="1">Uncharacterized protein</fullName>
    </submittedName>
</protein>
<reference evidence="1 2" key="1">
    <citation type="submission" date="2014-07" db="EMBL/GenBank/DDBJ databases">
        <title>Unique and conserved regions in Vibrio harveyi and related species in comparison with the shrimp pathogen Vibrio harveyi CAIM 1792.</title>
        <authorList>
            <person name="Espinoza-Valles I."/>
            <person name="Vora G."/>
            <person name="Leekitcharoenphon P."/>
            <person name="Ussery D."/>
            <person name="Hoj L."/>
            <person name="Gomez-Gil B."/>
        </authorList>
    </citation>
    <scope>NUCLEOTIDE SEQUENCE [LARGE SCALE GENOMIC DNA]</scope>
    <source>
        <strain evidence="2">CAIM 1854 / LMG 25443</strain>
    </source>
</reference>
<name>A0A0C1Z0P9_9VIBR</name>
<comment type="caution">
    <text evidence="1">The sequence shown here is derived from an EMBL/GenBank/DDBJ whole genome shotgun (WGS) entry which is preliminary data.</text>
</comment>
<dbReference type="AlphaFoldDB" id="A0A0C1Z0P9"/>
<dbReference type="Proteomes" id="UP000031586">
    <property type="component" value="Unassembled WGS sequence"/>
</dbReference>
<accession>A0A0C1Z0P9</accession>
<dbReference type="EMBL" id="JPRD01000048">
    <property type="protein sequence ID" value="KIF50755.1"/>
    <property type="molecule type" value="Genomic_DNA"/>
</dbReference>
<evidence type="ECO:0000313" key="2">
    <source>
        <dbReference type="Proteomes" id="UP000031586"/>
    </source>
</evidence>
<gene>
    <name evidence="1" type="ORF">H735_23105</name>
</gene>
<proteinExistence type="predicted"/>
<sequence>MSAGSSGCCLFDHLTNRFQHFCDLTRLWGDNSIQSALGADWVVAALLMSFGRLTSKSLWETDVDVLRETDKGEESPGFIEQGAR</sequence>
<evidence type="ECO:0000313" key="1">
    <source>
        <dbReference type="EMBL" id="KIF50755.1"/>
    </source>
</evidence>